<gene>
    <name evidence="2" type="ORF">HKX39_02960</name>
</gene>
<dbReference type="Proteomes" id="UP000537862">
    <property type="component" value="Unassembled WGS sequence"/>
</dbReference>
<dbReference type="PROSITE" id="PS51257">
    <property type="entry name" value="PROKAR_LIPOPROTEIN"/>
    <property type="match status" value="1"/>
</dbReference>
<evidence type="ECO:0000313" key="3">
    <source>
        <dbReference type="Proteomes" id="UP000537862"/>
    </source>
</evidence>
<comment type="caution">
    <text evidence="2">The sequence shown here is derived from an EMBL/GenBank/DDBJ whole genome shotgun (WGS) entry which is preliminary data.</text>
</comment>
<keyword evidence="1" id="KW-0732">Signal</keyword>
<dbReference type="RefSeq" id="WP_171679808.1">
    <property type="nucleotide sequence ID" value="NZ_JABGBN010000001.1"/>
</dbReference>
<accession>A0A849P6F8</accession>
<keyword evidence="3" id="KW-1185">Reference proteome</keyword>
<sequence>MKNITRVLMCSAVAFGLSGCFATASQNSTAQSAATPAPVIVKANKSQAANANTFNLYVGSTQKGEVKTTSKKGKRKQTTTIKQDVPVQVGNVTYYTSGAIVANEDVRNAFVAKTISGEPALGIRLSDVANSRLSTALAANNSGTVLASLNSSVFSKVNNAGAKLQDGVLLLPMASLNQARDVADLLRKK</sequence>
<dbReference type="EMBL" id="JABGBN010000001">
    <property type="protein sequence ID" value="NOL51138.1"/>
    <property type="molecule type" value="Genomic_DNA"/>
</dbReference>
<evidence type="ECO:0008006" key="4">
    <source>
        <dbReference type="Google" id="ProtNLM"/>
    </source>
</evidence>
<dbReference type="AlphaFoldDB" id="A0A849P6F8"/>
<protein>
    <recommendedName>
        <fullName evidence="4">Lipoprotein</fullName>
    </recommendedName>
</protein>
<feature type="chain" id="PRO_5032724804" description="Lipoprotein" evidence="1">
    <location>
        <begin position="23"/>
        <end position="189"/>
    </location>
</feature>
<name>A0A849P6F8_9BURK</name>
<evidence type="ECO:0000313" key="2">
    <source>
        <dbReference type="EMBL" id="NOL51138.1"/>
    </source>
</evidence>
<feature type="signal peptide" evidence="1">
    <location>
        <begin position="1"/>
        <end position="22"/>
    </location>
</feature>
<reference evidence="2 3" key="1">
    <citation type="submission" date="2020-05" db="EMBL/GenBank/DDBJ databases">
        <authorList>
            <person name="Niu N."/>
        </authorList>
    </citation>
    <scope>NUCLEOTIDE SEQUENCE [LARGE SCALE GENOMIC DNA]</scope>
    <source>
        <strain evidence="2 3">3340-03</strain>
    </source>
</reference>
<evidence type="ECO:0000256" key="1">
    <source>
        <dbReference type="SAM" id="SignalP"/>
    </source>
</evidence>
<organism evidence="2 3">
    <name type="scientific">Pelistega suis</name>
    <dbReference type="NCBI Taxonomy" id="1631957"/>
    <lineage>
        <taxon>Bacteria</taxon>
        <taxon>Pseudomonadati</taxon>
        <taxon>Pseudomonadota</taxon>
        <taxon>Betaproteobacteria</taxon>
        <taxon>Burkholderiales</taxon>
        <taxon>Alcaligenaceae</taxon>
        <taxon>Pelistega</taxon>
    </lineage>
</organism>
<proteinExistence type="predicted"/>